<gene>
    <name evidence="2" type="ORF">IAC18_02565</name>
</gene>
<sequence>MELLSEAICFAARAFDGARRKGDGAPAALHAMEAACIAATLTREEAALAAAALHDTVEDAGVTREELAERFGERVAALVMSDTEDKMRHLPPSQTWRARKEATVERMRRSEDPGEAAVCLADKLSNMRSIYRGTRERGADFWLAFSQRDPEQHHWYYRSIASALDAYADTAAWREYDRLIRETFGEDDAAESGGRI</sequence>
<comment type="caution">
    <text evidence="2">The sequence shown here is derived from an EMBL/GenBank/DDBJ whole genome shotgun (WGS) entry which is preliminary data.</text>
</comment>
<organism evidence="2 3">
    <name type="scientific">Candidatus Scatomorpha merdipullorum</name>
    <dbReference type="NCBI Taxonomy" id="2840927"/>
    <lineage>
        <taxon>Bacteria</taxon>
        <taxon>Bacillati</taxon>
        <taxon>Bacillota</taxon>
        <taxon>Clostridia</taxon>
        <taxon>Eubacteriales</taxon>
        <taxon>Candidatus Scatomorpha</taxon>
    </lineage>
</organism>
<name>A0A9D1JUN1_9FIRM</name>
<dbReference type="PANTHER" id="PTHR46246">
    <property type="entry name" value="GUANOSINE-3',5'-BIS(DIPHOSPHATE) 3'-PYROPHOSPHOHYDROLASE MESH1"/>
    <property type="match status" value="1"/>
</dbReference>
<dbReference type="PANTHER" id="PTHR46246:SF1">
    <property type="entry name" value="GUANOSINE-3',5'-BIS(DIPHOSPHATE) 3'-PYROPHOSPHOHYDROLASE MESH1"/>
    <property type="match status" value="1"/>
</dbReference>
<evidence type="ECO:0000313" key="2">
    <source>
        <dbReference type="EMBL" id="HIS66426.1"/>
    </source>
</evidence>
<proteinExistence type="predicted"/>
<accession>A0A9D1JUN1</accession>
<dbReference type="GO" id="GO:0008893">
    <property type="term" value="F:guanosine-3',5'-bis(diphosphate) 3'-diphosphatase activity"/>
    <property type="evidence" value="ECO:0007669"/>
    <property type="project" value="TreeGrafter"/>
</dbReference>
<dbReference type="InterPro" id="IPR003607">
    <property type="entry name" value="HD/PDEase_dom"/>
</dbReference>
<dbReference type="InterPro" id="IPR052194">
    <property type="entry name" value="MESH1"/>
</dbReference>
<reference evidence="2" key="1">
    <citation type="submission" date="2020-10" db="EMBL/GenBank/DDBJ databases">
        <authorList>
            <person name="Gilroy R."/>
        </authorList>
    </citation>
    <scope>NUCLEOTIDE SEQUENCE</scope>
    <source>
        <strain evidence="2">ChiHjej10B9-9673</strain>
    </source>
</reference>
<evidence type="ECO:0000313" key="3">
    <source>
        <dbReference type="Proteomes" id="UP000824001"/>
    </source>
</evidence>
<reference evidence="2" key="2">
    <citation type="journal article" date="2021" name="PeerJ">
        <title>Extensive microbial diversity within the chicken gut microbiome revealed by metagenomics and culture.</title>
        <authorList>
            <person name="Gilroy R."/>
            <person name="Ravi A."/>
            <person name="Getino M."/>
            <person name="Pursley I."/>
            <person name="Horton D.L."/>
            <person name="Alikhan N.F."/>
            <person name="Baker D."/>
            <person name="Gharbi K."/>
            <person name="Hall N."/>
            <person name="Watson M."/>
            <person name="Adriaenssens E.M."/>
            <person name="Foster-Nyarko E."/>
            <person name="Jarju S."/>
            <person name="Secka A."/>
            <person name="Antonio M."/>
            <person name="Oren A."/>
            <person name="Chaudhuri R.R."/>
            <person name="La Ragione R."/>
            <person name="Hildebrand F."/>
            <person name="Pallen M.J."/>
        </authorList>
    </citation>
    <scope>NUCLEOTIDE SEQUENCE</scope>
    <source>
        <strain evidence="2">ChiHjej10B9-9673</strain>
    </source>
</reference>
<dbReference type="Pfam" id="PF13328">
    <property type="entry name" value="HD_4"/>
    <property type="match status" value="1"/>
</dbReference>
<dbReference type="SMART" id="SM00471">
    <property type="entry name" value="HDc"/>
    <property type="match status" value="1"/>
</dbReference>
<dbReference type="Gene3D" id="1.10.3210.10">
    <property type="entry name" value="Hypothetical protein af1432"/>
    <property type="match status" value="1"/>
</dbReference>
<protein>
    <submittedName>
        <fullName evidence="2">Bifunctional (P)ppGpp synthetase/guanosine-3',5'-bis(Diphosphate) 3'-pyrophosphohydrolase</fullName>
    </submittedName>
</protein>
<feature type="domain" description="HD/PDEase" evidence="1">
    <location>
        <begin position="23"/>
        <end position="136"/>
    </location>
</feature>
<dbReference type="EMBL" id="DVJK01000069">
    <property type="protein sequence ID" value="HIS66426.1"/>
    <property type="molecule type" value="Genomic_DNA"/>
</dbReference>
<dbReference type="AlphaFoldDB" id="A0A9D1JUN1"/>
<evidence type="ECO:0000259" key="1">
    <source>
        <dbReference type="SMART" id="SM00471"/>
    </source>
</evidence>
<dbReference type="Proteomes" id="UP000824001">
    <property type="component" value="Unassembled WGS sequence"/>
</dbReference>
<dbReference type="SUPFAM" id="SSF109604">
    <property type="entry name" value="HD-domain/PDEase-like"/>
    <property type="match status" value="1"/>
</dbReference>